<accession>A0A329QG72</accession>
<feature type="compositionally biased region" description="Acidic residues" evidence="1">
    <location>
        <begin position="89"/>
        <end position="98"/>
    </location>
</feature>
<dbReference type="InterPro" id="IPR015943">
    <property type="entry name" value="WD40/YVTN_repeat-like_dom_sf"/>
</dbReference>
<dbReference type="NCBIfam" id="NF045728">
    <property type="entry name" value="glycosyl_F510_1955"/>
    <property type="match status" value="1"/>
</dbReference>
<evidence type="ECO:0000313" key="3">
    <source>
        <dbReference type="Proteomes" id="UP000250462"/>
    </source>
</evidence>
<dbReference type="InterPro" id="IPR002860">
    <property type="entry name" value="BNR_rpt"/>
</dbReference>
<proteinExistence type="predicted"/>
<sequence>MAGHGLARCRSIPKDAKTAPGSGYLSTIWGGECRRVRSSARPVTTAVELDGRPKGIPMRLYSRALPTRIVAALSGCAIAGVALVSCADDTNDTGDTDMADTSGETGGDADEHTHDDDGEHAHDDDHADDHGGDDFGHVHGLGVDGDTLYIATHHGLFTWADGELTRSSEDDHDFMGFTMVDDTTFLASGHPNSRDDLPANLGLLESTDNGQTWETLSLSGEVDFHALDAKHDVIFGFDSGTAQLMRSDDGENWDSLGQVPMADLTISPDEPDTVLVTTEDGPRRSTDAGQSFELVADGAHVLLLIDWPRPDELYGVGPQGVVHHSADGGDSWEERADLGERPQAMTVAPDGSIYVALQRSIVVSDDGGESFSDVYTW</sequence>
<name>A0A329QG72_9ACTN</name>
<dbReference type="InterPro" id="IPR054817">
    <property type="entry name" value="Glycosyl_F510_1955-like"/>
</dbReference>
<protein>
    <submittedName>
        <fullName evidence="2">Exo-alpha-sialidase</fullName>
    </submittedName>
</protein>
<evidence type="ECO:0000313" key="2">
    <source>
        <dbReference type="EMBL" id="RAW11216.1"/>
    </source>
</evidence>
<gene>
    <name evidence="2" type="ORF">DPM12_16985</name>
</gene>
<feature type="compositionally biased region" description="Basic and acidic residues" evidence="1">
    <location>
        <begin position="109"/>
        <end position="133"/>
    </location>
</feature>
<dbReference type="Proteomes" id="UP000250462">
    <property type="component" value="Unassembled WGS sequence"/>
</dbReference>
<dbReference type="EMBL" id="QMIG01000021">
    <property type="protein sequence ID" value="RAW11216.1"/>
    <property type="molecule type" value="Genomic_DNA"/>
</dbReference>
<organism evidence="2 3">
    <name type="scientific">Phytoactinopolyspora halophila</name>
    <dbReference type="NCBI Taxonomy" id="1981511"/>
    <lineage>
        <taxon>Bacteria</taxon>
        <taxon>Bacillati</taxon>
        <taxon>Actinomycetota</taxon>
        <taxon>Actinomycetes</taxon>
        <taxon>Jiangellales</taxon>
        <taxon>Jiangellaceae</taxon>
        <taxon>Phytoactinopolyspora</taxon>
    </lineage>
</organism>
<evidence type="ECO:0000256" key="1">
    <source>
        <dbReference type="SAM" id="MobiDB-lite"/>
    </source>
</evidence>
<dbReference type="AlphaFoldDB" id="A0A329QG72"/>
<comment type="caution">
    <text evidence="2">The sequence shown here is derived from an EMBL/GenBank/DDBJ whole genome shotgun (WGS) entry which is preliminary data.</text>
</comment>
<dbReference type="Pfam" id="PF02012">
    <property type="entry name" value="BNR"/>
    <property type="match status" value="1"/>
</dbReference>
<dbReference type="SUPFAM" id="SSF110296">
    <property type="entry name" value="Oligoxyloglucan reducing end-specific cellobiohydrolase"/>
    <property type="match status" value="1"/>
</dbReference>
<reference evidence="2 3" key="1">
    <citation type="submission" date="2018-06" db="EMBL/GenBank/DDBJ databases">
        <title>Phytoactinopolyspora halophila sp. nov., a novel halophilic actinomycete isolated from a saline soil in China.</title>
        <authorList>
            <person name="Tang S.-K."/>
        </authorList>
    </citation>
    <scope>NUCLEOTIDE SEQUENCE [LARGE SCALE GENOMIC DNA]</scope>
    <source>
        <strain evidence="2 3">YIM 96934</strain>
    </source>
</reference>
<feature type="region of interest" description="Disordered" evidence="1">
    <location>
        <begin position="89"/>
        <end position="133"/>
    </location>
</feature>
<keyword evidence="3" id="KW-1185">Reference proteome</keyword>
<dbReference type="Gene3D" id="2.130.10.10">
    <property type="entry name" value="YVTN repeat-like/Quinoprotein amine dehydrogenase"/>
    <property type="match status" value="2"/>
</dbReference>